<evidence type="ECO:0000256" key="1">
    <source>
        <dbReference type="SAM" id="MobiDB-lite"/>
    </source>
</evidence>
<feature type="region of interest" description="Disordered" evidence="1">
    <location>
        <begin position="1"/>
        <end position="36"/>
    </location>
</feature>
<organism evidence="2 3">
    <name type="scientific">Aspergillus transmontanensis</name>
    <dbReference type="NCBI Taxonomy" id="1034304"/>
    <lineage>
        <taxon>Eukaryota</taxon>
        <taxon>Fungi</taxon>
        <taxon>Dikarya</taxon>
        <taxon>Ascomycota</taxon>
        <taxon>Pezizomycotina</taxon>
        <taxon>Eurotiomycetes</taxon>
        <taxon>Eurotiomycetidae</taxon>
        <taxon>Eurotiales</taxon>
        <taxon>Aspergillaceae</taxon>
        <taxon>Aspergillus</taxon>
        <taxon>Aspergillus subgen. Circumdati</taxon>
    </lineage>
</organism>
<gene>
    <name evidence="2" type="ORF">BDV41DRAFT_539224</name>
</gene>
<dbReference type="EMBL" id="ML738334">
    <property type="protein sequence ID" value="KAE8312318.1"/>
    <property type="molecule type" value="Genomic_DNA"/>
</dbReference>
<accession>A0A5N6VVN8</accession>
<proteinExistence type="predicted"/>
<dbReference type="AlphaFoldDB" id="A0A5N6VVN8"/>
<evidence type="ECO:0000313" key="2">
    <source>
        <dbReference type="EMBL" id="KAE8312318.1"/>
    </source>
</evidence>
<dbReference type="Proteomes" id="UP000325433">
    <property type="component" value="Unassembled WGS sequence"/>
</dbReference>
<sequence length="68" mass="7403">MKERSTNHRTIPQASSNQTMPTAFTSSALTPPVQPIKPHTTVVPYISSALIDNHPSTLIGPQSKPPWI</sequence>
<keyword evidence="3" id="KW-1185">Reference proteome</keyword>
<feature type="compositionally biased region" description="Polar residues" evidence="1">
    <location>
        <begin position="8"/>
        <end position="29"/>
    </location>
</feature>
<reference evidence="3" key="1">
    <citation type="submission" date="2019-04" db="EMBL/GenBank/DDBJ databases">
        <title>Friends and foes A comparative genomics studyof 23 Aspergillus species from section Flavi.</title>
        <authorList>
            <consortium name="DOE Joint Genome Institute"/>
            <person name="Kjaerbolling I."/>
            <person name="Vesth T."/>
            <person name="Frisvad J.C."/>
            <person name="Nybo J.L."/>
            <person name="Theobald S."/>
            <person name="Kildgaard S."/>
            <person name="Isbrandt T."/>
            <person name="Kuo A."/>
            <person name="Sato A."/>
            <person name="Lyhne E.K."/>
            <person name="Kogle M.E."/>
            <person name="Wiebenga A."/>
            <person name="Kun R.S."/>
            <person name="Lubbers R.J."/>
            <person name="Makela M.R."/>
            <person name="Barry K."/>
            <person name="Chovatia M."/>
            <person name="Clum A."/>
            <person name="Daum C."/>
            <person name="Haridas S."/>
            <person name="He G."/>
            <person name="LaButti K."/>
            <person name="Lipzen A."/>
            <person name="Mondo S."/>
            <person name="Riley R."/>
            <person name="Salamov A."/>
            <person name="Simmons B.A."/>
            <person name="Magnuson J.K."/>
            <person name="Henrissat B."/>
            <person name="Mortensen U.H."/>
            <person name="Larsen T.O."/>
            <person name="Devries R.P."/>
            <person name="Grigoriev I.V."/>
            <person name="Machida M."/>
            <person name="Baker S.E."/>
            <person name="Andersen M.R."/>
        </authorList>
    </citation>
    <scope>NUCLEOTIDE SEQUENCE [LARGE SCALE GENOMIC DNA]</scope>
    <source>
        <strain evidence="3">CBS 130015</strain>
    </source>
</reference>
<evidence type="ECO:0000313" key="3">
    <source>
        <dbReference type="Proteomes" id="UP000325433"/>
    </source>
</evidence>
<name>A0A5N6VVN8_9EURO</name>
<protein>
    <submittedName>
        <fullName evidence="2">Uncharacterized protein</fullName>
    </submittedName>
</protein>